<feature type="transmembrane region" description="Helical" evidence="1">
    <location>
        <begin position="109"/>
        <end position="137"/>
    </location>
</feature>
<evidence type="ECO:0000259" key="2">
    <source>
        <dbReference type="Pfam" id="PF02517"/>
    </source>
</evidence>
<dbReference type="GO" id="GO:0080120">
    <property type="term" value="P:CAAX-box protein maturation"/>
    <property type="evidence" value="ECO:0007669"/>
    <property type="project" value="UniProtKB-ARBA"/>
</dbReference>
<dbReference type="Pfam" id="PF02517">
    <property type="entry name" value="Rce1-like"/>
    <property type="match status" value="1"/>
</dbReference>
<dbReference type="EMBL" id="CP069280">
    <property type="protein sequence ID" value="QRI54222.1"/>
    <property type="molecule type" value="Genomic_DNA"/>
</dbReference>
<feature type="transmembrane region" description="Helical" evidence="1">
    <location>
        <begin position="143"/>
        <end position="161"/>
    </location>
</feature>
<evidence type="ECO:0000313" key="3">
    <source>
        <dbReference type="EMBL" id="QRI54222.1"/>
    </source>
</evidence>
<dbReference type="RefSeq" id="WP_047403327.1">
    <property type="nucleotide sequence ID" value="NZ_CP069280.1"/>
</dbReference>
<dbReference type="InterPro" id="IPR003675">
    <property type="entry name" value="Rce1/LyrA-like_dom"/>
</dbReference>
<keyword evidence="1" id="KW-0472">Membrane</keyword>
<dbReference type="Proteomes" id="UP000663464">
    <property type="component" value="Chromosome"/>
</dbReference>
<dbReference type="AlphaFoldDB" id="A0ABD7CLT3"/>
<protein>
    <submittedName>
        <fullName evidence="3">CPBP family intramembrane metalloprotease</fullName>
    </submittedName>
</protein>
<keyword evidence="3" id="KW-0378">Hydrolase</keyword>
<keyword evidence="1" id="KW-0812">Transmembrane</keyword>
<evidence type="ECO:0000256" key="1">
    <source>
        <dbReference type="SAM" id="Phobius"/>
    </source>
</evidence>
<dbReference type="PANTHER" id="PTHR39430:SF1">
    <property type="entry name" value="PROTEASE"/>
    <property type="match status" value="1"/>
</dbReference>
<dbReference type="GO" id="GO:0008237">
    <property type="term" value="F:metallopeptidase activity"/>
    <property type="evidence" value="ECO:0007669"/>
    <property type="project" value="UniProtKB-KW"/>
</dbReference>
<feature type="transmembrane region" description="Helical" evidence="1">
    <location>
        <begin position="67"/>
        <end position="88"/>
    </location>
</feature>
<feature type="transmembrane region" description="Helical" evidence="1">
    <location>
        <begin position="204"/>
        <end position="224"/>
    </location>
</feature>
<organism evidence="3 4">
    <name type="scientific">Clostridium botulinum</name>
    <dbReference type="NCBI Taxonomy" id="1491"/>
    <lineage>
        <taxon>Bacteria</taxon>
        <taxon>Bacillati</taxon>
        <taxon>Bacillota</taxon>
        <taxon>Clostridia</taxon>
        <taxon>Eubacteriales</taxon>
        <taxon>Clostridiaceae</taxon>
        <taxon>Clostridium</taxon>
    </lineage>
</organism>
<accession>A0ABD7CLT3</accession>
<keyword evidence="3" id="KW-0482">Metalloprotease</keyword>
<keyword evidence="1" id="KW-1133">Transmembrane helix</keyword>
<reference evidence="3 4" key="1">
    <citation type="journal article" date="2014" name="J. Infect. Dis.">
        <title>Molecular characterization of a novel botulinum neurotoxin type H gene.</title>
        <authorList>
            <person name="Dover N."/>
            <person name="Barash J.R."/>
            <person name="Hill K.K."/>
            <person name="Xie G."/>
            <person name="Arnon S.S."/>
        </authorList>
    </citation>
    <scope>NUCLEOTIDE SEQUENCE [LARGE SCALE GENOMIC DNA]</scope>
    <source>
        <strain evidence="3 4">IBCA10-7060</strain>
    </source>
</reference>
<feature type="transmembrane region" description="Helical" evidence="1">
    <location>
        <begin position="273"/>
        <end position="298"/>
    </location>
</feature>
<sequence>MKEIIMMINLFKEDVGDISKKVYVIKKLLGFIVVFISSKIIAQAIVILGLATAGYDFLHGEMPNNDFMMLIKCYGLSINLVIIIILYCKFIEKRNLESMGIVKKKIAKSYFLGTGIAVILLCIIFVLSVFSGAVVYYGKNDDINIILILAYLGGFIIQGTMEEIMCRGFLMNSLLYKIPTRIAILISSIIFAFPHFFALFQSNIIVAIVGIVNLLLFSTVVSLLMIKYNNIWVSCAVHSIWNFILSIIIGINLSGSNSESSVFKFNANENMKLLSGGTYGIEAGLICTIVLILFAIALGRKVKR</sequence>
<dbReference type="GO" id="GO:0004175">
    <property type="term" value="F:endopeptidase activity"/>
    <property type="evidence" value="ECO:0007669"/>
    <property type="project" value="UniProtKB-ARBA"/>
</dbReference>
<gene>
    <name evidence="3" type="ORF">JQS73_03640</name>
</gene>
<evidence type="ECO:0000313" key="4">
    <source>
        <dbReference type="Proteomes" id="UP000663464"/>
    </source>
</evidence>
<proteinExistence type="predicted"/>
<feature type="transmembrane region" description="Helical" evidence="1">
    <location>
        <begin position="28"/>
        <end position="55"/>
    </location>
</feature>
<dbReference type="PANTHER" id="PTHR39430">
    <property type="entry name" value="MEMBRANE-ASSOCIATED PROTEASE-RELATED"/>
    <property type="match status" value="1"/>
</dbReference>
<keyword evidence="3" id="KW-0645">Protease</keyword>
<feature type="transmembrane region" description="Helical" evidence="1">
    <location>
        <begin position="182"/>
        <end position="198"/>
    </location>
</feature>
<feature type="domain" description="CAAX prenyl protease 2/Lysostaphin resistance protein A-like" evidence="2">
    <location>
        <begin position="147"/>
        <end position="244"/>
    </location>
</feature>
<name>A0ABD7CLT3_CLOBO</name>
<feature type="transmembrane region" description="Helical" evidence="1">
    <location>
        <begin position="231"/>
        <end position="253"/>
    </location>
</feature>